<sequence>MDEEPVIPLYAYERLAADLEAEIASGRLPVGARLEGEREMADMRGVSLNTVRSALKLLRERGLVAMKPGAGTFVIRSRRPDTP</sequence>
<proteinExistence type="predicted"/>
<keyword evidence="2" id="KW-0238">DNA-binding</keyword>
<comment type="caution">
    <text evidence="5">The sequence shown here is derived from an EMBL/GenBank/DDBJ whole genome shotgun (WGS) entry which is preliminary data.</text>
</comment>
<dbReference type="Proteomes" id="UP001597365">
    <property type="component" value="Unassembled WGS sequence"/>
</dbReference>
<dbReference type="SMART" id="SM00345">
    <property type="entry name" value="HTH_GNTR"/>
    <property type="match status" value="1"/>
</dbReference>
<dbReference type="CDD" id="cd07377">
    <property type="entry name" value="WHTH_GntR"/>
    <property type="match status" value="1"/>
</dbReference>
<keyword evidence="6" id="KW-1185">Reference proteome</keyword>
<keyword evidence="3" id="KW-0804">Transcription</keyword>
<dbReference type="EMBL" id="JBHUFU010000015">
    <property type="protein sequence ID" value="MFD1832391.1"/>
    <property type="molecule type" value="Genomic_DNA"/>
</dbReference>
<evidence type="ECO:0000313" key="6">
    <source>
        <dbReference type="Proteomes" id="UP001597365"/>
    </source>
</evidence>
<dbReference type="PANTHER" id="PTHR44846:SF1">
    <property type="entry name" value="MANNOSYL-D-GLYCERATE TRANSPORT_METABOLISM SYSTEM REPRESSOR MNGR-RELATED"/>
    <property type="match status" value="1"/>
</dbReference>
<feature type="domain" description="HTH gntR-type" evidence="4">
    <location>
        <begin position="9"/>
        <end position="77"/>
    </location>
</feature>
<dbReference type="InterPro" id="IPR036390">
    <property type="entry name" value="WH_DNA-bd_sf"/>
</dbReference>
<evidence type="ECO:0000313" key="5">
    <source>
        <dbReference type="EMBL" id="MFD1832391.1"/>
    </source>
</evidence>
<protein>
    <submittedName>
        <fullName evidence="5">Winged helix-turn-helix domain-containing protein</fullName>
    </submittedName>
</protein>
<evidence type="ECO:0000256" key="3">
    <source>
        <dbReference type="ARBA" id="ARBA00023163"/>
    </source>
</evidence>
<dbReference type="InterPro" id="IPR050679">
    <property type="entry name" value="Bact_HTH_transcr_reg"/>
</dbReference>
<dbReference type="SUPFAM" id="SSF46785">
    <property type="entry name" value="Winged helix' DNA-binding domain"/>
    <property type="match status" value="1"/>
</dbReference>
<gene>
    <name evidence="5" type="ORF">ACFSJS_22485</name>
</gene>
<evidence type="ECO:0000256" key="1">
    <source>
        <dbReference type="ARBA" id="ARBA00023015"/>
    </source>
</evidence>
<dbReference type="PROSITE" id="PS50949">
    <property type="entry name" value="HTH_GNTR"/>
    <property type="match status" value="1"/>
</dbReference>
<organism evidence="5 6">
    <name type="scientific">Streptomyces desertarenae</name>
    <dbReference type="NCBI Taxonomy" id="2666184"/>
    <lineage>
        <taxon>Bacteria</taxon>
        <taxon>Bacillati</taxon>
        <taxon>Actinomycetota</taxon>
        <taxon>Actinomycetes</taxon>
        <taxon>Kitasatosporales</taxon>
        <taxon>Streptomycetaceae</taxon>
        <taxon>Streptomyces</taxon>
    </lineage>
</organism>
<dbReference type="RefSeq" id="WP_380903251.1">
    <property type="nucleotide sequence ID" value="NZ_JBHUFU010000015.1"/>
</dbReference>
<name>A0ABW4PNR2_9ACTN</name>
<dbReference type="PANTHER" id="PTHR44846">
    <property type="entry name" value="MANNOSYL-D-GLYCERATE TRANSPORT/METABOLISM SYSTEM REPRESSOR MNGR-RELATED"/>
    <property type="match status" value="1"/>
</dbReference>
<dbReference type="InterPro" id="IPR000524">
    <property type="entry name" value="Tscrpt_reg_HTH_GntR"/>
</dbReference>
<dbReference type="InterPro" id="IPR036388">
    <property type="entry name" value="WH-like_DNA-bd_sf"/>
</dbReference>
<accession>A0ABW4PNR2</accession>
<keyword evidence="1" id="KW-0805">Transcription regulation</keyword>
<evidence type="ECO:0000256" key="2">
    <source>
        <dbReference type="ARBA" id="ARBA00023125"/>
    </source>
</evidence>
<evidence type="ECO:0000259" key="4">
    <source>
        <dbReference type="PROSITE" id="PS50949"/>
    </source>
</evidence>
<dbReference type="Gene3D" id="1.10.10.10">
    <property type="entry name" value="Winged helix-like DNA-binding domain superfamily/Winged helix DNA-binding domain"/>
    <property type="match status" value="1"/>
</dbReference>
<reference evidence="6" key="1">
    <citation type="journal article" date="2019" name="Int. J. Syst. Evol. Microbiol.">
        <title>The Global Catalogue of Microorganisms (GCM) 10K type strain sequencing project: providing services to taxonomists for standard genome sequencing and annotation.</title>
        <authorList>
            <consortium name="The Broad Institute Genomics Platform"/>
            <consortium name="The Broad Institute Genome Sequencing Center for Infectious Disease"/>
            <person name="Wu L."/>
            <person name="Ma J."/>
        </authorList>
    </citation>
    <scope>NUCLEOTIDE SEQUENCE [LARGE SCALE GENOMIC DNA]</scope>
    <source>
        <strain evidence="6">CGMCC 4.7455</strain>
    </source>
</reference>
<dbReference type="Pfam" id="PF00392">
    <property type="entry name" value="GntR"/>
    <property type="match status" value="1"/>
</dbReference>